<dbReference type="SUPFAM" id="SSF53822">
    <property type="entry name" value="Periplasmic binding protein-like I"/>
    <property type="match status" value="1"/>
</dbReference>
<keyword evidence="5" id="KW-0675">Receptor</keyword>
<reference evidence="9 10" key="1">
    <citation type="journal article" date="2018" name="Nat. Ecol. Evol.">
        <title>Shark genomes provide insights into elasmobranch evolution and the origin of vertebrates.</title>
        <authorList>
            <person name="Hara Y"/>
            <person name="Yamaguchi K"/>
            <person name="Onimaru K"/>
            <person name="Kadota M"/>
            <person name="Koyanagi M"/>
            <person name="Keeley SD"/>
            <person name="Tatsumi K"/>
            <person name="Tanaka K"/>
            <person name="Motone F"/>
            <person name="Kageyama Y"/>
            <person name="Nozu R"/>
            <person name="Adachi N"/>
            <person name="Nishimura O"/>
            <person name="Nakagawa R"/>
            <person name="Tanegashima C"/>
            <person name="Kiyatake I"/>
            <person name="Matsumoto R"/>
            <person name="Murakumo K"/>
            <person name="Nishida K"/>
            <person name="Terakita A"/>
            <person name="Kuratani S"/>
            <person name="Sato K"/>
            <person name="Hyodo S Kuraku.S."/>
        </authorList>
    </citation>
    <scope>NUCLEOTIDE SEQUENCE [LARGE SCALE GENOMIC DNA]</scope>
</reference>
<evidence type="ECO:0000256" key="4">
    <source>
        <dbReference type="ARBA" id="ARBA00023136"/>
    </source>
</evidence>
<organism evidence="9 10">
    <name type="scientific">Scyliorhinus torazame</name>
    <name type="common">Cloudy catshark</name>
    <name type="synonym">Catulus torazame</name>
    <dbReference type="NCBI Taxonomy" id="75743"/>
    <lineage>
        <taxon>Eukaryota</taxon>
        <taxon>Metazoa</taxon>
        <taxon>Chordata</taxon>
        <taxon>Craniata</taxon>
        <taxon>Vertebrata</taxon>
        <taxon>Chondrichthyes</taxon>
        <taxon>Elasmobranchii</taxon>
        <taxon>Galeomorphii</taxon>
        <taxon>Galeoidea</taxon>
        <taxon>Carcharhiniformes</taxon>
        <taxon>Scyliorhinidae</taxon>
        <taxon>Scyliorhinus</taxon>
    </lineage>
</organism>
<protein>
    <recommendedName>
        <fullName evidence="8">Receptor ligand binding region domain-containing protein</fullName>
    </recommendedName>
</protein>
<dbReference type="InterPro" id="IPR000337">
    <property type="entry name" value="GPCR_3"/>
</dbReference>
<accession>A0A401PZQ4</accession>
<keyword evidence="4" id="KW-0472">Membrane</keyword>
<name>A0A401PZQ4_SCYTO</name>
<proteinExistence type="predicted"/>
<keyword evidence="10" id="KW-1185">Reference proteome</keyword>
<evidence type="ECO:0000313" key="10">
    <source>
        <dbReference type="Proteomes" id="UP000288216"/>
    </source>
</evidence>
<dbReference type="Proteomes" id="UP000288216">
    <property type="component" value="Unassembled WGS sequence"/>
</dbReference>
<evidence type="ECO:0000256" key="2">
    <source>
        <dbReference type="ARBA" id="ARBA00022692"/>
    </source>
</evidence>
<dbReference type="GO" id="GO:0004930">
    <property type="term" value="F:G protein-coupled receptor activity"/>
    <property type="evidence" value="ECO:0007669"/>
    <property type="project" value="InterPro"/>
</dbReference>
<dbReference type="Gene3D" id="3.40.50.2300">
    <property type="match status" value="1"/>
</dbReference>
<evidence type="ECO:0000256" key="3">
    <source>
        <dbReference type="ARBA" id="ARBA00022989"/>
    </source>
</evidence>
<evidence type="ECO:0000313" key="9">
    <source>
        <dbReference type="EMBL" id="GCB78637.1"/>
    </source>
</evidence>
<dbReference type="GO" id="GO:0016020">
    <property type="term" value="C:membrane"/>
    <property type="evidence" value="ECO:0007669"/>
    <property type="project" value="UniProtKB-SubCell"/>
</dbReference>
<feature type="chain" id="PRO_5018987214" description="Receptor ligand binding region domain-containing protein" evidence="7">
    <location>
        <begin position="20"/>
        <end position="167"/>
    </location>
</feature>
<dbReference type="InterPro" id="IPR001828">
    <property type="entry name" value="ANF_lig-bd_rcpt"/>
</dbReference>
<gene>
    <name evidence="9" type="ORF">scyTo_0020693</name>
</gene>
<comment type="caution">
    <text evidence="9">The sequence shown here is derived from an EMBL/GenBank/DDBJ whole genome shotgun (WGS) entry which is preliminary data.</text>
</comment>
<dbReference type="InterPro" id="IPR050726">
    <property type="entry name" value="mGluR"/>
</dbReference>
<dbReference type="PANTHER" id="PTHR24060">
    <property type="entry name" value="METABOTROPIC GLUTAMATE RECEPTOR"/>
    <property type="match status" value="1"/>
</dbReference>
<evidence type="ECO:0000256" key="5">
    <source>
        <dbReference type="ARBA" id="ARBA00023170"/>
    </source>
</evidence>
<feature type="non-terminal residue" evidence="9">
    <location>
        <position position="167"/>
    </location>
</feature>
<keyword evidence="7" id="KW-0732">Signal</keyword>
<evidence type="ECO:0000256" key="7">
    <source>
        <dbReference type="SAM" id="SignalP"/>
    </source>
</evidence>
<evidence type="ECO:0000259" key="8">
    <source>
        <dbReference type="Pfam" id="PF01094"/>
    </source>
</evidence>
<dbReference type="STRING" id="75743.A0A401PZQ4"/>
<keyword evidence="2" id="KW-0812">Transmembrane</keyword>
<sequence length="167" mass="18662">MFPILVTFTISCWVSFIHAASLCNIPDDIVAARAPGDIIIGGLFPVHRKVEYLENRTQPGRLYCSEFSLSMFLHAHAMMHSIEQINNSTLLPGVKLGYEIYDTCSDVITAIQATTRFISRFNSSDSRIEVHCDYTDYISNVKAVVGGLFSEISIVVARLLNLYLIPQ</sequence>
<evidence type="ECO:0000256" key="1">
    <source>
        <dbReference type="ARBA" id="ARBA00004141"/>
    </source>
</evidence>
<dbReference type="EMBL" id="BFAA01017112">
    <property type="protein sequence ID" value="GCB78637.1"/>
    <property type="molecule type" value="Genomic_DNA"/>
</dbReference>
<keyword evidence="6" id="KW-0325">Glycoprotein</keyword>
<comment type="subcellular location">
    <subcellularLocation>
        <location evidence="1">Membrane</location>
        <topology evidence="1">Multi-pass membrane protein</topology>
    </subcellularLocation>
</comment>
<dbReference type="PRINTS" id="PR00248">
    <property type="entry name" value="GPCRMGR"/>
</dbReference>
<dbReference type="InterPro" id="IPR028082">
    <property type="entry name" value="Peripla_BP_I"/>
</dbReference>
<feature type="domain" description="Receptor ligand binding region" evidence="8">
    <location>
        <begin position="75"/>
        <end position="167"/>
    </location>
</feature>
<dbReference type="AlphaFoldDB" id="A0A401PZQ4"/>
<feature type="signal peptide" evidence="7">
    <location>
        <begin position="1"/>
        <end position="19"/>
    </location>
</feature>
<evidence type="ECO:0000256" key="6">
    <source>
        <dbReference type="ARBA" id="ARBA00023180"/>
    </source>
</evidence>
<dbReference type="Pfam" id="PF01094">
    <property type="entry name" value="ANF_receptor"/>
    <property type="match status" value="1"/>
</dbReference>
<keyword evidence="3" id="KW-1133">Transmembrane helix</keyword>
<dbReference type="OrthoDB" id="5984008at2759"/>